<keyword evidence="1" id="KW-1133">Transmembrane helix</keyword>
<evidence type="ECO:0000256" key="1">
    <source>
        <dbReference type="SAM" id="Phobius"/>
    </source>
</evidence>
<reference evidence="2" key="1">
    <citation type="submission" date="2014-09" db="EMBL/GenBank/DDBJ databases">
        <authorList>
            <person name="Magalhaes I.L.F."/>
            <person name="Oliveira U."/>
            <person name="Santos F.R."/>
            <person name="Vidigal T.H.D.A."/>
            <person name="Brescovit A.D."/>
            <person name="Santos A.J."/>
        </authorList>
    </citation>
    <scope>NUCLEOTIDE SEQUENCE</scope>
    <source>
        <tissue evidence="2">Shoot tissue taken approximately 20 cm above the soil surface</tissue>
    </source>
</reference>
<protein>
    <submittedName>
        <fullName evidence="2">Uncharacterized protein</fullName>
    </submittedName>
</protein>
<accession>A0A0A9D9S1</accession>
<keyword evidence="1" id="KW-0472">Membrane</keyword>
<organism evidence="2">
    <name type="scientific">Arundo donax</name>
    <name type="common">Giant reed</name>
    <name type="synonym">Donax arundinaceus</name>
    <dbReference type="NCBI Taxonomy" id="35708"/>
    <lineage>
        <taxon>Eukaryota</taxon>
        <taxon>Viridiplantae</taxon>
        <taxon>Streptophyta</taxon>
        <taxon>Embryophyta</taxon>
        <taxon>Tracheophyta</taxon>
        <taxon>Spermatophyta</taxon>
        <taxon>Magnoliopsida</taxon>
        <taxon>Liliopsida</taxon>
        <taxon>Poales</taxon>
        <taxon>Poaceae</taxon>
        <taxon>PACMAD clade</taxon>
        <taxon>Arundinoideae</taxon>
        <taxon>Arundineae</taxon>
        <taxon>Arundo</taxon>
    </lineage>
</organism>
<reference evidence="2" key="2">
    <citation type="journal article" date="2015" name="Data Brief">
        <title>Shoot transcriptome of the giant reed, Arundo donax.</title>
        <authorList>
            <person name="Barrero R.A."/>
            <person name="Guerrero F.D."/>
            <person name="Moolhuijzen P."/>
            <person name="Goolsby J.A."/>
            <person name="Tidwell J."/>
            <person name="Bellgard S.E."/>
            <person name="Bellgard M.I."/>
        </authorList>
    </citation>
    <scope>NUCLEOTIDE SEQUENCE</scope>
    <source>
        <tissue evidence="2">Shoot tissue taken approximately 20 cm above the soil surface</tissue>
    </source>
</reference>
<proteinExistence type="predicted"/>
<evidence type="ECO:0000313" key="2">
    <source>
        <dbReference type="EMBL" id="JAD85344.1"/>
    </source>
</evidence>
<keyword evidence="1" id="KW-0812">Transmembrane</keyword>
<name>A0A0A9D9S1_ARUDO</name>
<sequence>MALQNLRAAGCRCLLHTLTEGHSSSSFLLHGSAELEGSRMQMPACNLLACLLVLAMAMVVILFHASAAQAQPSPGYFPSTMVRSMAFSEGYNNLWGPQHQTVPGPEGAHTLDGPQLRQWVQVEAFVPERVLRRVDQGAARLHRRRQHRLLRE</sequence>
<dbReference type="EMBL" id="GBRH01212551">
    <property type="protein sequence ID" value="JAD85344.1"/>
    <property type="molecule type" value="Transcribed_RNA"/>
</dbReference>
<dbReference type="AlphaFoldDB" id="A0A0A9D9S1"/>
<feature type="transmembrane region" description="Helical" evidence="1">
    <location>
        <begin position="44"/>
        <end position="65"/>
    </location>
</feature>